<gene>
    <name evidence="2" type="ORF">FHS68_002166</name>
</gene>
<dbReference type="PANTHER" id="PTHR30547">
    <property type="entry name" value="UNCHARACTERIZED PROTEIN YHCG-RELATED"/>
    <property type="match status" value="1"/>
</dbReference>
<comment type="caution">
    <text evidence="2">The sequence shown here is derived from an EMBL/GenBank/DDBJ whole genome shotgun (WGS) entry which is preliminary data.</text>
</comment>
<dbReference type="InterPro" id="IPR041527">
    <property type="entry name" value="YhcG_N"/>
</dbReference>
<dbReference type="InterPro" id="IPR053148">
    <property type="entry name" value="PD-DEXK-like_domain"/>
</dbReference>
<evidence type="ECO:0000313" key="3">
    <source>
        <dbReference type="Proteomes" id="UP001179181"/>
    </source>
</evidence>
<dbReference type="Proteomes" id="UP001179181">
    <property type="component" value="Unassembled WGS sequence"/>
</dbReference>
<sequence length="118" mass="13906">MQKVAVNFDREKIATLSQQMRWSHSIELAGIERDMKREFYGQLAFNCKWTVRSLRDQIDTMLYERSAIAKHPDAIITESLNSLMQNQDLNPDLLFKNTYILEFLNLPAAYSRRILKTH</sequence>
<accession>A0ABX0UJ20</accession>
<protein>
    <submittedName>
        <fullName evidence="2">Nuclease of restriction endonuclease-like (RecB) superfamily</fullName>
    </submittedName>
</protein>
<reference evidence="2 3" key="1">
    <citation type="submission" date="2020-03" db="EMBL/GenBank/DDBJ databases">
        <title>Genomic Encyclopedia of Type Strains, Phase IV (KMG-IV): sequencing the most valuable type-strain genomes for metagenomic binning, comparative biology and taxonomic classification.</title>
        <authorList>
            <person name="Goeker M."/>
        </authorList>
    </citation>
    <scope>NUCLEOTIDE SEQUENCE [LARGE SCALE GENOMIC DNA]</scope>
    <source>
        <strain evidence="2 3">DSM 102865</strain>
    </source>
</reference>
<evidence type="ECO:0000259" key="1">
    <source>
        <dbReference type="Pfam" id="PF17761"/>
    </source>
</evidence>
<organism evidence="2 3">
    <name type="scientific">Dyadobacter arcticus</name>
    <dbReference type="NCBI Taxonomy" id="1078754"/>
    <lineage>
        <taxon>Bacteria</taxon>
        <taxon>Pseudomonadati</taxon>
        <taxon>Bacteroidota</taxon>
        <taxon>Cytophagia</taxon>
        <taxon>Cytophagales</taxon>
        <taxon>Spirosomataceae</taxon>
        <taxon>Dyadobacter</taxon>
    </lineage>
</organism>
<dbReference type="EMBL" id="JAASQJ010000002">
    <property type="protein sequence ID" value="NIJ52996.1"/>
    <property type="molecule type" value="Genomic_DNA"/>
</dbReference>
<evidence type="ECO:0000313" key="2">
    <source>
        <dbReference type="EMBL" id="NIJ52996.1"/>
    </source>
</evidence>
<proteinExistence type="predicted"/>
<dbReference type="PANTHER" id="PTHR30547:SF5">
    <property type="entry name" value="NUCLEASE YHCG-RELATED"/>
    <property type="match status" value="1"/>
</dbReference>
<feature type="domain" description="YhcG N-terminal" evidence="1">
    <location>
        <begin position="1"/>
        <end position="65"/>
    </location>
</feature>
<dbReference type="Pfam" id="PF17761">
    <property type="entry name" value="DUF1016_N"/>
    <property type="match status" value="1"/>
</dbReference>
<keyword evidence="3" id="KW-1185">Reference proteome</keyword>
<dbReference type="RefSeq" id="WP_167269772.1">
    <property type="nucleotide sequence ID" value="NZ_JAASQJ010000002.1"/>
</dbReference>
<name>A0ABX0UJ20_9BACT</name>